<dbReference type="CDD" id="cd07380">
    <property type="entry name" value="MPP_CWF19_N"/>
    <property type="match status" value="1"/>
</dbReference>
<reference evidence="3 4" key="1">
    <citation type="submission" date="2014-04" db="EMBL/GenBank/DDBJ databases">
        <authorList>
            <consortium name="DOE Joint Genome Institute"/>
            <person name="Kuo A."/>
            <person name="Martino E."/>
            <person name="Perotto S."/>
            <person name="Kohler A."/>
            <person name="Nagy L.G."/>
            <person name="Floudas D."/>
            <person name="Copeland A."/>
            <person name="Barry K.W."/>
            <person name="Cichocki N."/>
            <person name="Veneault-Fourrey C."/>
            <person name="LaButti K."/>
            <person name="Lindquist E.A."/>
            <person name="Lipzen A."/>
            <person name="Lundell T."/>
            <person name="Morin E."/>
            <person name="Murat C."/>
            <person name="Sun H."/>
            <person name="Tunlid A."/>
            <person name="Henrissat B."/>
            <person name="Grigoriev I.V."/>
            <person name="Hibbett D.S."/>
            <person name="Martin F."/>
            <person name="Nordberg H.P."/>
            <person name="Cantor M.N."/>
            <person name="Hua S.X."/>
        </authorList>
    </citation>
    <scope>NUCLEOTIDE SEQUENCE [LARGE SCALE GENOMIC DNA]</scope>
    <source>
        <strain evidence="3 4">Zn</strain>
    </source>
</reference>
<dbReference type="GO" id="GO:0000398">
    <property type="term" value="P:mRNA splicing, via spliceosome"/>
    <property type="evidence" value="ECO:0007669"/>
    <property type="project" value="TreeGrafter"/>
</dbReference>
<dbReference type="PANTHER" id="PTHR12072">
    <property type="entry name" value="CWF19, CELL CYCLE CONTROL PROTEIN"/>
    <property type="match status" value="1"/>
</dbReference>
<name>A0A0C3D0A7_OIDMZ</name>
<dbReference type="AlphaFoldDB" id="A0A0C3D0A7"/>
<evidence type="ECO:0000313" key="3">
    <source>
        <dbReference type="EMBL" id="KIN04664.1"/>
    </source>
</evidence>
<reference evidence="4" key="2">
    <citation type="submission" date="2015-01" db="EMBL/GenBank/DDBJ databases">
        <title>Evolutionary Origins and Diversification of the Mycorrhizal Mutualists.</title>
        <authorList>
            <consortium name="DOE Joint Genome Institute"/>
            <consortium name="Mycorrhizal Genomics Consortium"/>
            <person name="Kohler A."/>
            <person name="Kuo A."/>
            <person name="Nagy L.G."/>
            <person name="Floudas D."/>
            <person name="Copeland A."/>
            <person name="Barry K.W."/>
            <person name="Cichocki N."/>
            <person name="Veneault-Fourrey C."/>
            <person name="LaButti K."/>
            <person name="Lindquist E.A."/>
            <person name="Lipzen A."/>
            <person name="Lundell T."/>
            <person name="Morin E."/>
            <person name="Murat C."/>
            <person name="Riley R."/>
            <person name="Ohm R."/>
            <person name="Sun H."/>
            <person name="Tunlid A."/>
            <person name="Henrissat B."/>
            <person name="Grigoriev I.V."/>
            <person name="Hibbett D.S."/>
            <person name="Martin F."/>
        </authorList>
    </citation>
    <scope>NUCLEOTIDE SEQUENCE [LARGE SCALE GENOMIC DNA]</scope>
    <source>
        <strain evidence="4">Zn</strain>
    </source>
</reference>
<dbReference type="Pfam" id="PF04676">
    <property type="entry name" value="CwfJ_C_2"/>
    <property type="match status" value="1"/>
</dbReference>
<dbReference type="OrthoDB" id="444325at2759"/>
<feature type="domain" description="Cwf19-like protein C-terminal" evidence="1">
    <location>
        <begin position="477"/>
        <end position="536"/>
    </location>
</feature>
<evidence type="ECO:0000259" key="1">
    <source>
        <dbReference type="Pfam" id="PF04676"/>
    </source>
</evidence>
<dbReference type="HOGENOM" id="CLU_019955_3_0_1"/>
<dbReference type="FunCoup" id="A0A0C3D0A7">
    <property type="interactions" value="1112"/>
</dbReference>
<organism evidence="3 4">
    <name type="scientific">Oidiodendron maius (strain Zn)</name>
    <dbReference type="NCBI Taxonomy" id="913774"/>
    <lineage>
        <taxon>Eukaryota</taxon>
        <taxon>Fungi</taxon>
        <taxon>Dikarya</taxon>
        <taxon>Ascomycota</taxon>
        <taxon>Pezizomycotina</taxon>
        <taxon>Leotiomycetes</taxon>
        <taxon>Leotiomycetes incertae sedis</taxon>
        <taxon>Myxotrichaceae</taxon>
        <taxon>Oidiodendron</taxon>
    </lineage>
</organism>
<dbReference type="GO" id="GO:0000974">
    <property type="term" value="C:Prp19 complex"/>
    <property type="evidence" value="ECO:0007669"/>
    <property type="project" value="EnsemblFungi"/>
</dbReference>
<accession>A0A0C3D0A7</accession>
<evidence type="ECO:0008006" key="5">
    <source>
        <dbReference type="Google" id="ProtNLM"/>
    </source>
</evidence>
<dbReference type="InParanoid" id="A0A0C3D0A7"/>
<gene>
    <name evidence="3" type="ORF">OIDMADRAFT_177046</name>
</gene>
<protein>
    <recommendedName>
        <fullName evidence="5">Cwf19-like C-terminal domain-containing protein</fullName>
    </recommendedName>
</protein>
<proteinExistence type="predicted"/>
<feature type="domain" description="Cwf19-like C-terminal" evidence="2">
    <location>
        <begin position="298"/>
        <end position="422"/>
    </location>
</feature>
<dbReference type="InterPro" id="IPR040194">
    <property type="entry name" value="Cwf19-like"/>
</dbReference>
<dbReference type="InterPro" id="IPR006767">
    <property type="entry name" value="Cwf19-like_C_dom-2"/>
</dbReference>
<dbReference type="GO" id="GO:0061632">
    <property type="term" value="F:RNA lariat debranching enzyme activator activity"/>
    <property type="evidence" value="ECO:0007669"/>
    <property type="project" value="TreeGrafter"/>
</dbReference>
<dbReference type="STRING" id="913774.A0A0C3D0A7"/>
<dbReference type="Pfam" id="PF04677">
    <property type="entry name" value="CwfJ_C_1"/>
    <property type="match status" value="1"/>
</dbReference>
<sequence>MAAKIIVLGDINGQLQTAFHKISTLHAKNKFSLALVSGNLFSGDDDAVTDLLAGKIAIPLPTYFTVGSKALPQRIIDKIEKDEEICENLHFLGKRSITKTSEGIRIVTLGGNLHETIVEGLSNKQYFPFHTVGDAKALYGANSADILITTMWPASVTKGSKVPVPEEAAISHDHISDLCTALKPRYHFSSSSAFFEREPFIHDPTQLAPDIKHLTRFISLAPHGNSTKQKALYAFSLPALSDTTAALPPGTTVSPFLPKKRKALERDPYSRYSNEEGHSHARKRWKGHRGQIQPPPGPGECFFCLSNPNLATHLISSIGNDSYLTIAKGPLTTSNTNEKSGINYPAHALIIPLTHSPTLALIPEEDNARERTYTEMNMFKTALEKMIAKASSNRLGAVTYEISKGSGIHTHWQFIPVSGDLIRKGLVEAAFRVEAENLSYPALEVRDPGVGLDEGDFFRLWIWTPPTEDAEEGSTKCLTMSFDDSIRFSLQFGRVVLAKLLGLEKRIQWRDCAQSEEEEKQDIEAFKAAFKEFDFTL</sequence>
<evidence type="ECO:0000313" key="4">
    <source>
        <dbReference type="Proteomes" id="UP000054321"/>
    </source>
</evidence>
<dbReference type="Proteomes" id="UP000054321">
    <property type="component" value="Unassembled WGS sequence"/>
</dbReference>
<dbReference type="PANTHER" id="PTHR12072:SF4">
    <property type="entry name" value="CWF19-LIKE PROTEIN 1"/>
    <property type="match status" value="1"/>
</dbReference>
<keyword evidence="4" id="KW-1185">Reference proteome</keyword>
<dbReference type="GO" id="GO:0071014">
    <property type="term" value="C:post-mRNA release spliceosomal complex"/>
    <property type="evidence" value="ECO:0007669"/>
    <property type="project" value="EnsemblFungi"/>
</dbReference>
<dbReference type="InterPro" id="IPR006768">
    <property type="entry name" value="Cwf19-like_C_dom-1"/>
</dbReference>
<evidence type="ECO:0000259" key="2">
    <source>
        <dbReference type="Pfam" id="PF04677"/>
    </source>
</evidence>
<dbReference type="EMBL" id="KN832872">
    <property type="protein sequence ID" value="KIN04664.1"/>
    <property type="molecule type" value="Genomic_DNA"/>
</dbReference>